<feature type="compositionally biased region" description="Pro residues" evidence="1">
    <location>
        <begin position="79"/>
        <end position="95"/>
    </location>
</feature>
<sequence length="388" mass="41040">MNDLNQRLATLADEMTDTDYTALRQRVDTRARHLGYRRTAVTSVAALALAGVAAVGGIQLLPQSNSTPLPGESSTVVVPPTPSPSTPTTPPPSSPPATQGTPPVATVPEHVPGRLSYVRVGAEIEVVTVTDGTTKTTSFGARVLGDRAATISPDGTMVAVLHPTKDISEYPADLVIIRPGGARKVIARNVTWGGGNEPVWLPDGRHMLVSVTEMRGDTAGATKFGEVDTISGRFTEVNLDRFPRYLTWSADGGFRAHAEGSTIVVARASGTVVRRFDVAGQPECGSAECPFAVQSISNDGRYVATAIGNTDPTRVTGATIVLDSTNGQRVAIPASVKGITEIFFRWDGGLVVQTADKLRLVTLDGKVTATFDRPDATNQADLDRYTQH</sequence>
<dbReference type="SUPFAM" id="SSF82171">
    <property type="entry name" value="DPP6 N-terminal domain-like"/>
    <property type="match status" value="1"/>
</dbReference>
<dbReference type="Proteomes" id="UP000482800">
    <property type="component" value="Unassembled WGS sequence"/>
</dbReference>
<dbReference type="Gene3D" id="2.120.10.30">
    <property type="entry name" value="TolB, C-terminal domain"/>
    <property type="match status" value="1"/>
</dbReference>
<dbReference type="AlphaFoldDB" id="A0A6V8KUG4"/>
<evidence type="ECO:0000256" key="2">
    <source>
        <dbReference type="SAM" id="Phobius"/>
    </source>
</evidence>
<dbReference type="EMBL" id="BLPF01000004">
    <property type="protein sequence ID" value="GFJ85467.1"/>
    <property type="molecule type" value="Genomic_DNA"/>
</dbReference>
<evidence type="ECO:0000313" key="3">
    <source>
        <dbReference type="EMBL" id="GFJ85467.1"/>
    </source>
</evidence>
<evidence type="ECO:0008006" key="5">
    <source>
        <dbReference type="Google" id="ProtNLM"/>
    </source>
</evidence>
<gene>
    <name evidence="3" type="ORF">Phou_096470</name>
</gene>
<reference evidence="3 4" key="1">
    <citation type="submission" date="2020-03" db="EMBL/GenBank/DDBJ databases">
        <title>Whole genome shotgun sequence of Phytohabitans houttuyneae NBRC 108639.</title>
        <authorList>
            <person name="Komaki H."/>
            <person name="Tamura T."/>
        </authorList>
    </citation>
    <scope>NUCLEOTIDE SEQUENCE [LARGE SCALE GENOMIC DNA]</scope>
    <source>
        <strain evidence="3 4">NBRC 108639</strain>
    </source>
</reference>
<protein>
    <recommendedName>
        <fullName evidence="5">Lipoprotein LpqB beta-propeller domain-containing protein</fullName>
    </recommendedName>
</protein>
<dbReference type="InterPro" id="IPR011042">
    <property type="entry name" value="6-blade_b-propeller_TolB-like"/>
</dbReference>
<name>A0A6V8KUG4_9ACTN</name>
<evidence type="ECO:0000256" key="1">
    <source>
        <dbReference type="SAM" id="MobiDB-lite"/>
    </source>
</evidence>
<evidence type="ECO:0000313" key="4">
    <source>
        <dbReference type="Proteomes" id="UP000482800"/>
    </source>
</evidence>
<comment type="caution">
    <text evidence="3">The sequence shown here is derived from an EMBL/GenBank/DDBJ whole genome shotgun (WGS) entry which is preliminary data.</text>
</comment>
<keyword evidence="2" id="KW-1133">Transmembrane helix</keyword>
<accession>A0A6V8KUG4</accession>
<feature type="transmembrane region" description="Helical" evidence="2">
    <location>
        <begin position="40"/>
        <end position="61"/>
    </location>
</feature>
<keyword evidence="4" id="KW-1185">Reference proteome</keyword>
<keyword evidence="2" id="KW-0812">Transmembrane</keyword>
<feature type="region of interest" description="Disordered" evidence="1">
    <location>
        <begin position="66"/>
        <end position="109"/>
    </location>
</feature>
<organism evidence="3 4">
    <name type="scientific">Phytohabitans houttuyneae</name>
    <dbReference type="NCBI Taxonomy" id="1076126"/>
    <lineage>
        <taxon>Bacteria</taxon>
        <taxon>Bacillati</taxon>
        <taxon>Actinomycetota</taxon>
        <taxon>Actinomycetes</taxon>
        <taxon>Micromonosporales</taxon>
        <taxon>Micromonosporaceae</taxon>
    </lineage>
</organism>
<proteinExistence type="predicted"/>
<reference evidence="3 4" key="2">
    <citation type="submission" date="2020-03" db="EMBL/GenBank/DDBJ databases">
        <authorList>
            <person name="Ichikawa N."/>
            <person name="Kimura A."/>
            <person name="Kitahashi Y."/>
            <person name="Uohara A."/>
        </authorList>
    </citation>
    <scope>NUCLEOTIDE SEQUENCE [LARGE SCALE GENOMIC DNA]</scope>
    <source>
        <strain evidence="3 4">NBRC 108639</strain>
    </source>
</reference>
<keyword evidence="2" id="KW-0472">Membrane</keyword>
<dbReference type="RefSeq" id="WP_173070545.1">
    <property type="nucleotide sequence ID" value="NZ_BAABGO010000009.1"/>
</dbReference>